<name>A0ABS7QV29_9ACTN</name>
<comment type="caution">
    <text evidence="1">The sequence shown here is derived from an EMBL/GenBank/DDBJ whole genome shotgun (WGS) entry which is preliminary data.</text>
</comment>
<dbReference type="RefSeq" id="WP_222979804.1">
    <property type="nucleotide sequence ID" value="NZ_JAINVZ010000013.1"/>
</dbReference>
<dbReference type="Proteomes" id="UP001198565">
    <property type="component" value="Unassembled WGS sequence"/>
</dbReference>
<sequence>MTAQSDFAQGAGYIEGLAAGRRLFKAIDGARQRETVSIFEAAADQVAVRELQRARP</sequence>
<keyword evidence="2" id="KW-1185">Reference proteome</keyword>
<proteinExistence type="predicted"/>
<evidence type="ECO:0000313" key="1">
    <source>
        <dbReference type="EMBL" id="MBY8887049.1"/>
    </source>
</evidence>
<protein>
    <submittedName>
        <fullName evidence="1">Uncharacterized protein</fullName>
    </submittedName>
</protein>
<dbReference type="EMBL" id="JAINVZ010000013">
    <property type="protein sequence ID" value="MBY8887049.1"/>
    <property type="molecule type" value="Genomic_DNA"/>
</dbReference>
<reference evidence="1 2" key="1">
    <citation type="submission" date="2021-08" db="EMBL/GenBank/DDBJ databases">
        <title>Streptomyces sp. PTM05 isolated from lichen.</title>
        <authorList>
            <person name="Somphong A."/>
            <person name="Phongsopitanun W."/>
            <person name="Tanasupawat S."/>
        </authorList>
    </citation>
    <scope>NUCLEOTIDE SEQUENCE [LARGE SCALE GENOMIC DNA]</scope>
    <source>
        <strain evidence="1 2">Ptm05</strain>
    </source>
</reference>
<gene>
    <name evidence="1" type="ORF">K7472_19670</name>
</gene>
<organism evidence="1 2">
    <name type="scientific">Streptantibioticus parmotrematis</name>
    <dbReference type="NCBI Taxonomy" id="2873249"/>
    <lineage>
        <taxon>Bacteria</taxon>
        <taxon>Bacillati</taxon>
        <taxon>Actinomycetota</taxon>
        <taxon>Actinomycetes</taxon>
        <taxon>Kitasatosporales</taxon>
        <taxon>Streptomycetaceae</taxon>
        <taxon>Streptantibioticus</taxon>
    </lineage>
</organism>
<accession>A0ABS7QV29</accession>
<evidence type="ECO:0000313" key="2">
    <source>
        <dbReference type="Proteomes" id="UP001198565"/>
    </source>
</evidence>